<proteinExistence type="predicted"/>
<reference evidence="1" key="1">
    <citation type="journal article" date="2014" name="Int. J. Syst. Evol. Microbiol.">
        <title>Complete genome sequence of Corynebacterium casei LMG S-19264T (=DSM 44701T), isolated from a smear-ripened cheese.</title>
        <authorList>
            <consortium name="US DOE Joint Genome Institute (JGI-PGF)"/>
            <person name="Walter F."/>
            <person name="Albersmeier A."/>
            <person name="Kalinowski J."/>
            <person name="Ruckert C."/>
        </authorList>
    </citation>
    <scope>NUCLEOTIDE SEQUENCE</scope>
    <source>
        <strain evidence="1">VKM B-2935</strain>
    </source>
</reference>
<dbReference type="InterPro" id="IPR021427">
    <property type="entry name" value="DUF3077"/>
</dbReference>
<name>A0A9W6K812_9PSED</name>
<reference evidence="1" key="2">
    <citation type="submission" date="2023-01" db="EMBL/GenBank/DDBJ databases">
        <authorList>
            <person name="Sun Q."/>
            <person name="Evtushenko L."/>
        </authorList>
    </citation>
    <scope>NUCLEOTIDE SEQUENCE</scope>
    <source>
        <strain evidence="1">VKM B-2935</strain>
    </source>
</reference>
<dbReference type="Proteomes" id="UP001143328">
    <property type="component" value="Unassembled WGS sequence"/>
</dbReference>
<dbReference type="Pfam" id="PF11275">
    <property type="entry name" value="DUF3077"/>
    <property type="match status" value="1"/>
</dbReference>
<gene>
    <name evidence="1" type="ORF">GCM10017655_42940</name>
</gene>
<dbReference type="AlphaFoldDB" id="A0A9W6K812"/>
<keyword evidence="2" id="KW-1185">Reference proteome</keyword>
<evidence type="ECO:0000313" key="1">
    <source>
        <dbReference type="EMBL" id="GLK91230.1"/>
    </source>
</evidence>
<protein>
    <recommendedName>
        <fullName evidence="3">DUF3077 domain-containing protein</fullName>
    </recommendedName>
</protein>
<dbReference type="EMBL" id="BSFN01000018">
    <property type="protein sequence ID" value="GLK91230.1"/>
    <property type="molecule type" value="Genomic_DNA"/>
</dbReference>
<accession>A0A9W6K812</accession>
<evidence type="ECO:0008006" key="3">
    <source>
        <dbReference type="Google" id="ProtNLM"/>
    </source>
</evidence>
<evidence type="ECO:0000313" key="2">
    <source>
        <dbReference type="Proteomes" id="UP001143328"/>
    </source>
</evidence>
<organism evidence="1 2">
    <name type="scientific">Pseudomonas turukhanskensis</name>
    <dbReference type="NCBI Taxonomy" id="1806536"/>
    <lineage>
        <taxon>Bacteria</taxon>
        <taxon>Pseudomonadati</taxon>
        <taxon>Pseudomonadota</taxon>
        <taxon>Gammaproteobacteria</taxon>
        <taxon>Pseudomonadales</taxon>
        <taxon>Pseudomonadaceae</taxon>
        <taxon>Pseudomonas</taxon>
    </lineage>
</organism>
<dbReference type="RefSeq" id="WP_271197471.1">
    <property type="nucleotide sequence ID" value="NZ_BSFN01000018.1"/>
</dbReference>
<comment type="caution">
    <text evidence="1">The sequence shown here is derived from an EMBL/GenBank/DDBJ whole genome shotgun (WGS) entry which is preliminary data.</text>
</comment>
<sequence>MNDKSNVTTSQPFDLAGTAPLFMVNAGVPIDEALSRAADLMMYVETLAAADSLMNKDHERAILQTLSEMAKALTRACQGAAA</sequence>